<dbReference type="InterPro" id="IPR014001">
    <property type="entry name" value="Helicase_ATP-bd"/>
</dbReference>
<dbReference type="EMBL" id="CAXLJM020000173">
    <property type="protein sequence ID" value="CAL8148580.1"/>
    <property type="molecule type" value="Genomic_DNA"/>
</dbReference>
<dbReference type="InterPro" id="IPR026937">
    <property type="entry name" value="SBNO_Helicase_C_dom"/>
</dbReference>
<comment type="caution">
    <text evidence="4">The sequence shown here is derived from an EMBL/GenBank/DDBJ whole genome shotgun (WGS) entry which is preliminary data.</text>
</comment>
<dbReference type="SMART" id="SM00487">
    <property type="entry name" value="DEXDc"/>
    <property type="match status" value="1"/>
</dbReference>
<feature type="region of interest" description="Disordered" evidence="2">
    <location>
        <begin position="452"/>
        <end position="483"/>
    </location>
</feature>
<dbReference type="Pfam" id="PF13872">
    <property type="entry name" value="AAA_34"/>
    <property type="match status" value="1"/>
</dbReference>
<dbReference type="InterPro" id="IPR039187">
    <property type="entry name" value="SNO_AAA"/>
</dbReference>
<evidence type="ECO:0000313" key="5">
    <source>
        <dbReference type="Proteomes" id="UP001642540"/>
    </source>
</evidence>
<evidence type="ECO:0000313" key="4">
    <source>
        <dbReference type="EMBL" id="CAL8148580.1"/>
    </source>
</evidence>
<reference evidence="4 5" key="1">
    <citation type="submission" date="2024-08" db="EMBL/GenBank/DDBJ databases">
        <authorList>
            <person name="Cucini C."/>
            <person name="Frati F."/>
        </authorList>
    </citation>
    <scope>NUCLEOTIDE SEQUENCE [LARGE SCALE GENOMIC DNA]</scope>
</reference>
<dbReference type="InterPro" id="IPR027417">
    <property type="entry name" value="P-loop_NTPase"/>
</dbReference>
<keyword evidence="5" id="KW-1185">Reference proteome</keyword>
<evidence type="ECO:0000256" key="2">
    <source>
        <dbReference type="SAM" id="MobiDB-lite"/>
    </source>
</evidence>
<dbReference type="InterPro" id="IPR026741">
    <property type="entry name" value="SNO"/>
</dbReference>
<dbReference type="Pfam" id="PF13871">
    <property type="entry name" value="Helicase_C_4"/>
    <property type="match status" value="1"/>
</dbReference>
<evidence type="ECO:0000256" key="1">
    <source>
        <dbReference type="ARBA" id="ARBA00006992"/>
    </source>
</evidence>
<sequence length="979" mass="111246">MESKQSAPSDPSDCETDSDKYPEESEAFGVEECETCSNYQPVYVKIGKPHPHQLCEGSALSCVKPPPITYELKMAEKFYETGDRNSPAHLSNAQLEEIIYACQSHQRFYDAPANSDASKSKKSKASTEKDQMTLDQLATALPAPKKRTVKYRQGFFLGDGTGTGKSRVLAGIIFESEFSGMCQILYVTASAGLFETARQEILKFLPNKKFLLIKDILGWQKSELLDHEWERNAVLFITYKSMSMQERLNGINKWLQEDFDGLMIFDEVHYAKSAHDVAGSLAAGRVVDILSKNHPKSRVVYTTATAASEAHHLLYMNRLQIIGIGTAYESEDEFLDHMDSMGVVALELLAIEMKMRGVYVSRVISHNNIDVISVEAKTRACFEPIYKRCSQLWVLLTKYIEENKGTINKDLLENWEVDKKKQRNFGTSTGSFYAEYWASPIYEDWGWTDEDERKENSTVDNAQEYDDSDDDTDTFDDGDKSSKIPRLEKDEFEYWPKYSVGAYLSEEGLTANKKNLARLYHELVPFLPINPLDELTDRVGVEKVVELTGRKFRYIFDDENLIWTKVKKETNEEGFKEFKNLKKRVCIISTAASTGYSLHSDKSFPNKQQRVHITLEYSWSPDQVLQQLGRSHRSNQAIEPIYYIIQSPIPGEVRFLAIVAKRLKQLGAICHGKANANLLASKLSDVVCSAGGVAAVNKAINTLAMTYGEMMDSVKLGTIGSTKSYFTRTNQDGIAKCFNRNLMLPMDVQKQFLEAVHKELSISNVSDYFPLVELPNKCTEITFKDVQNYQVSSDSSLQVSTFVTSRIARREYIQGVLKTLSKPAKFYIKNPGIETVIVVETELKDIFDAYFPYNKIPRRITAQDLTGYVIVESEGVFFSSWDYIVSSLESQPGCYHLVADGGCLIKDCMQRWAIRETIIITGFSSFFLKQMIRSFDILFRLAKVNYTKDEKECQCVGLLLETKNQRQALNFIQQKFKKC</sequence>
<dbReference type="PANTHER" id="PTHR12706:SF30">
    <property type="entry name" value="PROTEIN STRAWBERRY NOTCH-RELATED"/>
    <property type="match status" value="1"/>
</dbReference>
<accession>A0ABP1SAP9</accession>
<name>A0ABP1SAP9_9HEXA</name>
<proteinExistence type="inferred from homology"/>
<organism evidence="4 5">
    <name type="scientific">Orchesella dallaii</name>
    <dbReference type="NCBI Taxonomy" id="48710"/>
    <lineage>
        <taxon>Eukaryota</taxon>
        <taxon>Metazoa</taxon>
        <taxon>Ecdysozoa</taxon>
        <taxon>Arthropoda</taxon>
        <taxon>Hexapoda</taxon>
        <taxon>Collembola</taxon>
        <taxon>Entomobryomorpha</taxon>
        <taxon>Entomobryoidea</taxon>
        <taxon>Orchesellidae</taxon>
        <taxon>Orchesellinae</taxon>
        <taxon>Orchesella</taxon>
    </lineage>
</organism>
<dbReference type="Proteomes" id="UP001642540">
    <property type="component" value="Unassembled WGS sequence"/>
</dbReference>
<dbReference type="SUPFAM" id="SSF52540">
    <property type="entry name" value="P-loop containing nucleoside triphosphate hydrolases"/>
    <property type="match status" value="2"/>
</dbReference>
<dbReference type="PANTHER" id="PTHR12706">
    <property type="entry name" value="STRAWBERRY NOTCH-RELATED"/>
    <property type="match status" value="1"/>
</dbReference>
<evidence type="ECO:0000259" key="3">
    <source>
        <dbReference type="SMART" id="SM00487"/>
    </source>
</evidence>
<feature type="region of interest" description="Disordered" evidence="2">
    <location>
        <begin position="1"/>
        <end position="26"/>
    </location>
</feature>
<feature type="domain" description="Helicase ATP-binding" evidence="3">
    <location>
        <begin position="128"/>
        <end position="338"/>
    </location>
</feature>
<gene>
    <name evidence="4" type="ORF">ODALV1_LOCUS31465</name>
</gene>
<feature type="compositionally biased region" description="Acidic residues" evidence="2">
    <location>
        <begin position="463"/>
        <end position="476"/>
    </location>
</feature>
<dbReference type="Gene3D" id="3.40.50.300">
    <property type="entry name" value="P-loop containing nucleotide triphosphate hydrolases"/>
    <property type="match status" value="1"/>
</dbReference>
<protein>
    <recommendedName>
        <fullName evidence="3">Helicase ATP-binding domain-containing protein</fullName>
    </recommendedName>
</protein>
<comment type="similarity">
    <text evidence="1">Belongs to the SBNO family.</text>
</comment>